<feature type="signal peptide" evidence="1">
    <location>
        <begin position="1"/>
        <end position="27"/>
    </location>
</feature>
<feature type="chain" id="PRO_5016373846" evidence="1">
    <location>
        <begin position="28"/>
        <end position="108"/>
    </location>
</feature>
<keyword evidence="1" id="KW-0732">Signal</keyword>
<sequence>MRPSLVFITTAMAASVALGAPAGLASAAQSATETIGLLEAEGYHVYIDRIGSDPLKQCTVTSIRNPQTVTRLVRVDRGSRRGGGGDDNFDVIVVVVSKSISVSLDCTH</sequence>
<protein>
    <submittedName>
        <fullName evidence="2">Uncharacterized protein</fullName>
    </submittedName>
</protein>
<comment type="caution">
    <text evidence="2">The sequence shown here is derived from an EMBL/GenBank/DDBJ whole genome shotgun (WGS) entry which is preliminary data.</text>
</comment>
<dbReference type="OrthoDB" id="4762505at2"/>
<proteinExistence type="predicted"/>
<gene>
    <name evidence="2" type="ORF">C8E89_1542</name>
</gene>
<accession>A0A318H842</accession>
<evidence type="ECO:0000313" key="3">
    <source>
        <dbReference type="Proteomes" id="UP000247781"/>
    </source>
</evidence>
<dbReference type="EMBL" id="QJJU01000054">
    <property type="protein sequence ID" value="PXW96083.1"/>
    <property type="molecule type" value="Genomic_DNA"/>
</dbReference>
<keyword evidence="3" id="KW-1185">Reference proteome</keyword>
<reference evidence="3" key="1">
    <citation type="submission" date="2018-05" db="EMBL/GenBank/DDBJ databases">
        <authorList>
            <person name="Deangelis K."/>
            <person name="Huntemann M."/>
            <person name="Clum A."/>
            <person name="Pillay M."/>
            <person name="Palaniappan K."/>
            <person name="Varghese N."/>
            <person name="Mikhailova N."/>
            <person name="Stamatis D."/>
            <person name="Reddy T."/>
            <person name="Daum C."/>
            <person name="Shapiro N."/>
            <person name="Ivanova N."/>
            <person name="Kyrpides N."/>
            <person name="Woyke T."/>
        </authorList>
    </citation>
    <scope>NUCLEOTIDE SEQUENCE [LARGE SCALE GENOMIC DNA]</scope>
    <source>
        <strain evidence="3">GAS496</strain>
    </source>
</reference>
<evidence type="ECO:0000313" key="2">
    <source>
        <dbReference type="EMBL" id="PXW96083.1"/>
    </source>
</evidence>
<dbReference type="Proteomes" id="UP000247781">
    <property type="component" value="Unassembled WGS sequence"/>
</dbReference>
<reference evidence="2 3" key="2">
    <citation type="submission" date="2018-06" db="EMBL/GenBank/DDBJ databases">
        <title>Sequencing of bacterial isolates from soil warming experiment in Harvard Forest, Massachusetts, USA.</title>
        <authorList>
            <person name="Deangelis K.PhD."/>
        </authorList>
    </citation>
    <scope>NUCLEOTIDE SEQUENCE [LARGE SCALE GENOMIC DNA]</scope>
    <source>
        <strain evidence="2 3">GAS496</strain>
    </source>
</reference>
<dbReference type="AlphaFoldDB" id="A0A318H842"/>
<name>A0A318H842_9MYCO</name>
<organism evidence="2 3">
    <name type="scientific">Mycolicibacterium moriokaense</name>
    <dbReference type="NCBI Taxonomy" id="39691"/>
    <lineage>
        <taxon>Bacteria</taxon>
        <taxon>Bacillati</taxon>
        <taxon>Actinomycetota</taxon>
        <taxon>Actinomycetes</taxon>
        <taxon>Mycobacteriales</taxon>
        <taxon>Mycobacteriaceae</taxon>
        <taxon>Mycolicibacterium</taxon>
    </lineage>
</organism>
<evidence type="ECO:0000256" key="1">
    <source>
        <dbReference type="SAM" id="SignalP"/>
    </source>
</evidence>